<dbReference type="EMBL" id="JAAAMV010000004">
    <property type="protein sequence ID" value="NBD24040.1"/>
    <property type="molecule type" value="Genomic_DNA"/>
</dbReference>
<evidence type="ECO:0000256" key="1">
    <source>
        <dbReference type="SAM" id="Phobius"/>
    </source>
</evidence>
<proteinExistence type="predicted"/>
<feature type="transmembrane region" description="Helical" evidence="1">
    <location>
        <begin position="96"/>
        <end position="115"/>
    </location>
</feature>
<dbReference type="RefSeq" id="WP_161742845.1">
    <property type="nucleotide sequence ID" value="NZ_JAAAMV010000004.1"/>
</dbReference>
<feature type="transmembrane region" description="Helical" evidence="1">
    <location>
        <begin position="121"/>
        <end position="139"/>
    </location>
</feature>
<feature type="transmembrane region" description="Helical" evidence="1">
    <location>
        <begin position="20"/>
        <end position="41"/>
    </location>
</feature>
<feature type="transmembrane region" description="Helical" evidence="1">
    <location>
        <begin position="61"/>
        <end position="84"/>
    </location>
</feature>
<protein>
    <submittedName>
        <fullName evidence="2">Uncharacterized protein</fullName>
    </submittedName>
</protein>
<evidence type="ECO:0000313" key="2">
    <source>
        <dbReference type="EMBL" id="NBD24040.1"/>
    </source>
</evidence>
<accession>A0ABW9XN39</accession>
<comment type="caution">
    <text evidence="2">The sequence shown here is derived from an EMBL/GenBank/DDBJ whole genome shotgun (WGS) entry which is preliminary data.</text>
</comment>
<sequence>MTLPVNSLSEAVKPWLCRKLTCAAISTVVVASCWAAVYNAGGSDGYGPESIADWLGKASALLLYVTPVYYLYGVPTSMLVEFALFGLRKRKWPHRVLSLCAHVCFGWLLPAMFFGLAHETFGRVGMACAAAFFLVDIALSARGRDFEASHAVLAFIFLPLTLFFIAIIGINL</sequence>
<evidence type="ECO:0000313" key="3">
    <source>
        <dbReference type="Proteomes" id="UP000665561"/>
    </source>
</evidence>
<keyword evidence="3" id="KW-1185">Reference proteome</keyword>
<reference evidence="2 3" key="1">
    <citation type="submission" date="2020-01" db="EMBL/GenBank/DDBJ databases">
        <title>Paenibacillus soybeanensis sp. nov. isolated from the nodules of soybean (Glycine max(L.) Merr).</title>
        <authorList>
            <person name="Wang H."/>
        </authorList>
    </citation>
    <scope>NUCLEOTIDE SEQUENCE [LARGE SCALE GENOMIC DNA]</scope>
    <source>
        <strain evidence="2 3">T1</strain>
    </source>
</reference>
<organism evidence="2 3">
    <name type="scientific">Paenibacillus glycinis</name>
    <dbReference type="NCBI Taxonomy" id="2697035"/>
    <lineage>
        <taxon>Bacteria</taxon>
        <taxon>Bacillati</taxon>
        <taxon>Bacillota</taxon>
        <taxon>Bacilli</taxon>
        <taxon>Bacillales</taxon>
        <taxon>Paenibacillaceae</taxon>
        <taxon>Paenibacillus</taxon>
    </lineage>
</organism>
<feature type="transmembrane region" description="Helical" evidence="1">
    <location>
        <begin position="151"/>
        <end position="170"/>
    </location>
</feature>
<keyword evidence="1" id="KW-0472">Membrane</keyword>
<keyword evidence="1" id="KW-0812">Transmembrane</keyword>
<keyword evidence="1" id="KW-1133">Transmembrane helix</keyword>
<dbReference type="Proteomes" id="UP000665561">
    <property type="component" value="Unassembled WGS sequence"/>
</dbReference>
<name>A0ABW9XN39_9BACL</name>
<gene>
    <name evidence="2" type="ORF">GT019_09160</name>
</gene>